<feature type="region of interest" description="Disordered" evidence="1">
    <location>
        <begin position="60"/>
        <end position="91"/>
    </location>
</feature>
<feature type="chain" id="PRO_5041708547" evidence="2">
    <location>
        <begin position="17"/>
        <end position="217"/>
    </location>
</feature>
<organism evidence="3 4">
    <name type="scientific">Trichobilharzia regenti</name>
    <name type="common">Nasal bird schistosome</name>
    <dbReference type="NCBI Taxonomy" id="157069"/>
    <lineage>
        <taxon>Eukaryota</taxon>
        <taxon>Metazoa</taxon>
        <taxon>Spiralia</taxon>
        <taxon>Lophotrochozoa</taxon>
        <taxon>Platyhelminthes</taxon>
        <taxon>Trematoda</taxon>
        <taxon>Digenea</taxon>
        <taxon>Strigeidida</taxon>
        <taxon>Schistosomatoidea</taxon>
        <taxon>Schistosomatidae</taxon>
        <taxon>Trichobilharzia</taxon>
    </lineage>
</organism>
<keyword evidence="2" id="KW-0732">Signal</keyword>
<evidence type="ECO:0000256" key="1">
    <source>
        <dbReference type="SAM" id="MobiDB-lite"/>
    </source>
</evidence>
<protein>
    <submittedName>
        <fullName evidence="4">Uncharacterized protein</fullName>
    </submittedName>
</protein>
<evidence type="ECO:0000313" key="3">
    <source>
        <dbReference type="Proteomes" id="UP000050795"/>
    </source>
</evidence>
<keyword evidence="3" id="KW-1185">Reference proteome</keyword>
<dbReference type="WBParaSite" id="TREG1_46380.1">
    <property type="protein sequence ID" value="TREG1_46380.1"/>
    <property type="gene ID" value="TREG1_46380"/>
</dbReference>
<accession>A0AA85JUL2</accession>
<sequence>MIFLIMVIWIMRQTVGNEQSGISWTDVKNIEDLDFADHLCLMSHKIEDLQVKTDKLVEEAAGEDRTPGEHRQDGGYENNQPTTTTTSSVNHHQREGFERGYFIHLSREHCLNDRRNGRGCQIENREGKKQIHQLETNLEIFVTQHHQQNSDFQYKRQVSQFFYTDQKLGGRVTKNISNSLLQTFIHNCLRFILKIRWPERITNKELWEQTKQEPIAN</sequence>
<reference evidence="3" key="1">
    <citation type="submission" date="2022-06" db="EMBL/GenBank/DDBJ databases">
        <authorList>
            <person name="Berger JAMES D."/>
            <person name="Berger JAMES D."/>
        </authorList>
    </citation>
    <scope>NUCLEOTIDE SEQUENCE [LARGE SCALE GENOMIC DNA]</scope>
</reference>
<dbReference type="Proteomes" id="UP000050795">
    <property type="component" value="Unassembled WGS sequence"/>
</dbReference>
<reference evidence="4" key="2">
    <citation type="submission" date="2023-11" db="UniProtKB">
        <authorList>
            <consortium name="WormBaseParasite"/>
        </authorList>
    </citation>
    <scope>IDENTIFICATION</scope>
</reference>
<proteinExistence type="predicted"/>
<name>A0AA85JUL2_TRIRE</name>
<feature type="compositionally biased region" description="Basic and acidic residues" evidence="1">
    <location>
        <begin position="60"/>
        <end position="74"/>
    </location>
</feature>
<feature type="compositionally biased region" description="Polar residues" evidence="1">
    <location>
        <begin position="77"/>
        <end position="90"/>
    </location>
</feature>
<feature type="signal peptide" evidence="2">
    <location>
        <begin position="1"/>
        <end position="16"/>
    </location>
</feature>
<evidence type="ECO:0000256" key="2">
    <source>
        <dbReference type="SAM" id="SignalP"/>
    </source>
</evidence>
<dbReference type="AlphaFoldDB" id="A0AA85JUL2"/>
<evidence type="ECO:0000313" key="4">
    <source>
        <dbReference type="WBParaSite" id="TREG1_46380.1"/>
    </source>
</evidence>